<proteinExistence type="predicted"/>
<protein>
    <submittedName>
        <fullName evidence="1">Uncharacterized protein</fullName>
    </submittedName>
</protein>
<comment type="caution">
    <text evidence="1">The sequence shown here is derived from an EMBL/GenBank/DDBJ whole genome shotgun (WGS) entry which is preliminary data.</text>
</comment>
<dbReference type="EMBL" id="PFBV01000005">
    <property type="protein sequence ID" value="PIT88111.1"/>
    <property type="molecule type" value="Genomic_DNA"/>
</dbReference>
<evidence type="ECO:0000313" key="1">
    <source>
        <dbReference type="EMBL" id="PIT88111.1"/>
    </source>
</evidence>
<accession>A0A2M6W5P0</accession>
<sequence length="272" mass="31329">MNMLSPAAEQKIDEFFNLPFDDLKGVRCPYFNNARINRRGQLRGLIGRGSPKEIVEEAKILSIQYHKDIFDHTGHCHLGGENETATVTECIRRFLIDNNLGIDCAGFVSHVLINHFKETNNFNLARHFNFENKNFFRRLINHLRPIENMSVLTYSQDSNTILIANGTQNTDWQKIMPADLIIMMETGPKLNRNHILLITDNDGQTIRYVHSRAWSSEGQYGHGITRGEIIINNPTKNLLEQQWLEKNQTGIANETFLEAKNAKTLEIRRIKL</sequence>
<reference evidence="2" key="1">
    <citation type="submission" date="2017-09" db="EMBL/GenBank/DDBJ databases">
        <title>Depth-based differentiation of microbial function through sediment-hosted aquifers and enrichment of novel symbionts in the deep terrestrial subsurface.</title>
        <authorList>
            <person name="Probst A.J."/>
            <person name="Ladd B."/>
            <person name="Jarett J.K."/>
            <person name="Geller-Mcgrath D.E."/>
            <person name="Sieber C.M.K."/>
            <person name="Emerson J.B."/>
            <person name="Anantharaman K."/>
            <person name="Thomas B.C."/>
            <person name="Malmstrom R."/>
            <person name="Stieglmeier M."/>
            <person name="Klingl A."/>
            <person name="Woyke T."/>
            <person name="Ryan C.M."/>
            <person name="Banfield J.F."/>
        </authorList>
    </citation>
    <scope>NUCLEOTIDE SEQUENCE [LARGE SCALE GENOMIC DNA]</scope>
</reference>
<organism evidence="1 2">
    <name type="scientific">Candidatus Magasanikbacteria bacterium CG10_big_fil_rev_8_21_14_0_10_36_32</name>
    <dbReference type="NCBI Taxonomy" id="1974646"/>
    <lineage>
        <taxon>Bacteria</taxon>
        <taxon>Candidatus Magasanikiibacteriota</taxon>
    </lineage>
</organism>
<dbReference type="Proteomes" id="UP000231426">
    <property type="component" value="Unassembled WGS sequence"/>
</dbReference>
<name>A0A2M6W5P0_9BACT</name>
<gene>
    <name evidence="1" type="ORF">COU29_03815</name>
</gene>
<evidence type="ECO:0000313" key="2">
    <source>
        <dbReference type="Proteomes" id="UP000231426"/>
    </source>
</evidence>
<dbReference type="AlphaFoldDB" id="A0A2M6W5P0"/>